<dbReference type="AlphaFoldDB" id="A0A3M2LJ84"/>
<evidence type="ECO:0000313" key="2">
    <source>
        <dbReference type="Proteomes" id="UP000282674"/>
    </source>
</evidence>
<dbReference type="Gene3D" id="2.60.120.620">
    <property type="entry name" value="q2cbj1_9rhob like domain"/>
    <property type="match status" value="1"/>
</dbReference>
<dbReference type="SUPFAM" id="SSF51197">
    <property type="entry name" value="Clavaminate synthase-like"/>
    <property type="match status" value="1"/>
</dbReference>
<accession>A0A3M2LJ84</accession>
<dbReference type="OrthoDB" id="4107102at2"/>
<name>A0A3M2LJ84_9ACTN</name>
<comment type="caution">
    <text evidence="1">The sequence shown here is derived from an EMBL/GenBank/DDBJ whole genome shotgun (WGS) entry which is preliminary data.</text>
</comment>
<evidence type="ECO:0000313" key="1">
    <source>
        <dbReference type="EMBL" id="RMI37511.1"/>
    </source>
</evidence>
<evidence type="ECO:0008006" key="3">
    <source>
        <dbReference type="Google" id="ProtNLM"/>
    </source>
</evidence>
<organism evidence="1 2">
    <name type="scientific">Actinomadura harenae</name>
    <dbReference type="NCBI Taxonomy" id="2483351"/>
    <lineage>
        <taxon>Bacteria</taxon>
        <taxon>Bacillati</taxon>
        <taxon>Actinomycetota</taxon>
        <taxon>Actinomycetes</taxon>
        <taxon>Streptosporangiales</taxon>
        <taxon>Thermomonosporaceae</taxon>
        <taxon>Actinomadura</taxon>
    </lineage>
</organism>
<dbReference type="EMBL" id="RFFG01000105">
    <property type="protein sequence ID" value="RMI37511.1"/>
    <property type="molecule type" value="Genomic_DNA"/>
</dbReference>
<protein>
    <recommendedName>
        <fullName evidence="3">Fe2OG dioxygenase domain-containing protein</fullName>
    </recommendedName>
</protein>
<keyword evidence="2" id="KW-1185">Reference proteome</keyword>
<dbReference type="RefSeq" id="WP_122198889.1">
    <property type="nucleotide sequence ID" value="NZ_JBHSKC010000051.1"/>
</dbReference>
<gene>
    <name evidence="1" type="ORF">EBO15_35715</name>
</gene>
<sequence length="246" mass="27170">MIHIAETLSVHTVEDFLNSDEVRHLNELMDRVLAQHGRDFFDSSRTSTIHEVPGLTSDQARALYEPSGRVELCDIPAAAEAVLNRALDRNHALIRRNLPSVEGHRPWVFLEYQNGQHVSAHADGIAPRPDTWPRQIAAASVSIELTPDDSGRFYIETSGSEAPWTPPSPHPHTAYAPGMRFVSDGTDGSSAWFSTMKRTRWTVQPAVGTLLVFGSQLIHGTDPVRAGRVRKFLTLLTAEAPSPEPL</sequence>
<proteinExistence type="predicted"/>
<reference evidence="1 2" key="1">
    <citation type="submission" date="2018-10" db="EMBL/GenBank/DDBJ databases">
        <title>Isolation from soil.</title>
        <authorList>
            <person name="Hu J."/>
        </authorList>
    </citation>
    <scope>NUCLEOTIDE SEQUENCE [LARGE SCALE GENOMIC DNA]</scope>
    <source>
        <strain evidence="1 2">NEAU-Ht49</strain>
    </source>
</reference>
<dbReference type="Proteomes" id="UP000282674">
    <property type="component" value="Unassembled WGS sequence"/>
</dbReference>